<reference evidence="2" key="1">
    <citation type="submission" date="2018-10" db="EMBL/GenBank/DDBJ databases">
        <title>Iterative Subtractive Binning of Freshwater Chronoseries Metagenomes Recovers Nearly Complete Genomes from over Four Hundred Novel Species.</title>
        <authorList>
            <person name="Rodriguez-R L.M."/>
            <person name="Tsementzi D."/>
            <person name="Luo C."/>
            <person name="Konstantinidis K.T."/>
        </authorList>
    </citation>
    <scope>NUCLEOTIDE SEQUENCE</scope>
    <source>
        <strain evidence="2">WB5_2A_028</strain>
    </source>
</reference>
<dbReference type="GO" id="GO:0030729">
    <property type="term" value="F:acetoacetate-CoA ligase activity"/>
    <property type="evidence" value="ECO:0007669"/>
    <property type="project" value="TreeGrafter"/>
</dbReference>
<evidence type="ECO:0000313" key="2">
    <source>
        <dbReference type="EMBL" id="NBR94641.1"/>
    </source>
</evidence>
<evidence type="ECO:0000259" key="1">
    <source>
        <dbReference type="Pfam" id="PF13193"/>
    </source>
</evidence>
<accession>A0A965GEF7</accession>
<feature type="domain" description="AMP-binding enzyme C-terminal" evidence="1">
    <location>
        <begin position="43"/>
        <end position="114"/>
    </location>
</feature>
<dbReference type="EMBL" id="RFXN01000241">
    <property type="protein sequence ID" value="NBR94641.1"/>
    <property type="molecule type" value="Genomic_DNA"/>
</dbReference>
<proteinExistence type="predicted"/>
<comment type="caution">
    <text evidence="2">The sequence shown here is derived from an EMBL/GenBank/DDBJ whole genome shotgun (WGS) entry which is preliminary data.</text>
</comment>
<name>A0A965GEF7_9PROT</name>
<protein>
    <recommendedName>
        <fullName evidence="1">AMP-binding enzyme C-terminal domain-containing protein</fullName>
    </recommendedName>
</protein>
<dbReference type="Proteomes" id="UP000740727">
    <property type="component" value="Unassembled WGS sequence"/>
</dbReference>
<gene>
    <name evidence="2" type="ORF">EBT44_07535</name>
</gene>
<sequence length="151" mass="16301">MPGVWVHGDLTSKTKHGGVIIHGRSDATLNISGVRIGTGEIYSALDGVAEISGALVIAQPRQGDQRIALFLISTKESQEFADEIKALIRKKTSPRHVPGAIYFVSDLPRTFNGKLAEVAVTDLANKRPVRNLASLANPESLTDIEKWLTTS</sequence>
<dbReference type="InterPro" id="IPR025110">
    <property type="entry name" value="AMP-bd_C"/>
</dbReference>
<dbReference type="Pfam" id="PF13193">
    <property type="entry name" value="AMP-binding_C"/>
    <property type="match status" value="1"/>
</dbReference>
<dbReference type="Gene3D" id="3.30.300.30">
    <property type="match status" value="1"/>
</dbReference>
<dbReference type="AlphaFoldDB" id="A0A965GEF7"/>
<dbReference type="SUPFAM" id="SSF56801">
    <property type="entry name" value="Acetyl-CoA synthetase-like"/>
    <property type="match status" value="1"/>
</dbReference>
<dbReference type="InterPro" id="IPR045851">
    <property type="entry name" value="AMP-bd_C_sf"/>
</dbReference>
<dbReference type="PANTHER" id="PTHR42921">
    <property type="entry name" value="ACETOACETYL-COA SYNTHETASE"/>
    <property type="match status" value="1"/>
</dbReference>
<evidence type="ECO:0000313" key="3">
    <source>
        <dbReference type="Proteomes" id="UP000740727"/>
    </source>
</evidence>
<dbReference type="PANTHER" id="PTHR42921:SF1">
    <property type="entry name" value="ACETOACETYL-COA SYNTHETASE"/>
    <property type="match status" value="1"/>
</dbReference>
<organism evidence="2 3">
    <name type="scientific">Candidatus Fonsibacter lacus</name>
    <dbReference type="NCBI Taxonomy" id="2576439"/>
    <lineage>
        <taxon>Bacteria</taxon>
        <taxon>Pseudomonadati</taxon>
        <taxon>Pseudomonadota</taxon>
        <taxon>Alphaproteobacteria</taxon>
        <taxon>Candidatus Pelagibacterales</taxon>
        <taxon>Candidatus Pelagibacterales incertae sedis</taxon>
        <taxon>Candidatus Fonsibacter</taxon>
    </lineage>
</organism>